<gene>
    <name evidence="1" type="ORF">HBO43_30710</name>
</gene>
<dbReference type="AlphaFoldDB" id="A0A7Y0ZZI7"/>
<evidence type="ECO:0000313" key="1">
    <source>
        <dbReference type="EMBL" id="NMY00952.1"/>
    </source>
</evidence>
<proteinExistence type="predicted"/>
<protein>
    <recommendedName>
        <fullName evidence="3">Porin</fullName>
    </recommendedName>
</protein>
<dbReference type="Pfam" id="PF13557">
    <property type="entry name" value="Phenol_MetA_deg"/>
    <property type="match status" value="1"/>
</dbReference>
<evidence type="ECO:0000313" key="2">
    <source>
        <dbReference type="Proteomes" id="UP000552560"/>
    </source>
</evidence>
<feature type="non-terminal residue" evidence="1">
    <location>
        <position position="1"/>
    </location>
</feature>
<reference evidence="1 2" key="1">
    <citation type="journal article" date="2020" name="Front. Microbiol.">
        <title>Genetic Organization of the aprX-lipA2 Operon Affects the Proteolytic Potential of Pseudomonas Species in Milk.</title>
        <authorList>
            <person name="Maier C."/>
            <person name="Huptas C."/>
            <person name="von Neubeck M."/>
            <person name="Scherer S."/>
            <person name="Wenning M."/>
            <person name="Lucking G."/>
        </authorList>
    </citation>
    <scope>NUCLEOTIDE SEQUENCE [LARGE SCALE GENOMIC DNA]</scope>
    <source>
        <strain evidence="1 2">WS 4671</strain>
    </source>
</reference>
<dbReference type="InterPro" id="IPR025737">
    <property type="entry name" value="FApF"/>
</dbReference>
<organism evidence="1 2">
    <name type="scientific">Pseudomonas veronii</name>
    <dbReference type="NCBI Taxonomy" id="76761"/>
    <lineage>
        <taxon>Bacteria</taxon>
        <taxon>Pseudomonadati</taxon>
        <taxon>Pseudomonadota</taxon>
        <taxon>Gammaproteobacteria</taxon>
        <taxon>Pseudomonadales</taxon>
        <taxon>Pseudomonadaceae</taxon>
        <taxon>Pseudomonas</taxon>
    </lineage>
</organism>
<name>A0A7Y0ZZI7_PSEVE</name>
<dbReference type="EMBL" id="JAAQWE010000052">
    <property type="protein sequence ID" value="NMY00952.1"/>
    <property type="molecule type" value="Genomic_DNA"/>
</dbReference>
<comment type="caution">
    <text evidence="1">The sequence shown here is derived from an EMBL/GenBank/DDBJ whole genome shotgun (WGS) entry which is preliminary data.</text>
</comment>
<dbReference type="Proteomes" id="UP000552560">
    <property type="component" value="Unassembled WGS sequence"/>
</dbReference>
<sequence>ARCVFNQDTTAKLIHNCWGKNQQSALGQFSIGRVGQFSISDNNKDPASSSVQLFEGQPVRDTQAGKAAWINFTASYEVIPNVSVGLNGYYFKQISDDEVNGHRLADSREKVLGIGPGVFWKVGDGDGVWFNTYRETEVENRARNDYVVQVRYAHTF</sequence>
<evidence type="ECO:0008006" key="3">
    <source>
        <dbReference type="Google" id="ProtNLM"/>
    </source>
</evidence>
<accession>A0A7Y0ZZI7</accession>
<dbReference type="RefSeq" id="WP_169850809.1">
    <property type="nucleotide sequence ID" value="NZ_JAAQWE010000052.1"/>
</dbReference>